<evidence type="ECO:0000259" key="10">
    <source>
        <dbReference type="Pfam" id="PF02558"/>
    </source>
</evidence>
<dbReference type="InterPro" id="IPR013328">
    <property type="entry name" value="6PGD_dom2"/>
</dbReference>
<evidence type="ECO:0000256" key="1">
    <source>
        <dbReference type="ARBA" id="ARBA00004994"/>
    </source>
</evidence>
<dbReference type="Gene3D" id="1.10.1040.10">
    <property type="entry name" value="N-(1-d-carboxylethyl)-l-norvaline Dehydrogenase, domain 2"/>
    <property type="match status" value="1"/>
</dbReference>
<dbReference type="EMBL" id="FMXM01000024">
    <property type="protein sequence ID" value="SDA96702.1"/>
    <property type="molecule type" value="Genomic_DNA"/>
</dbReference>
<dbReference type="GO" id="GO:0008677">
    <property type="term" value="F:2-dehydropantoate 2-reductase activity"/>
    <property type="evidence" value="ECO:0007669"/>
    <property type="project" value="UniProtKB-EC"/>
</dbReference>
<dbReference type="EC" id="1.1.1.169" evidence="3"/>
<evidence type="ECO:0000256" key="8">
    <source>
        <dbReference type="ARBA" id="ARBA00032024"/>
    </source>
</evidence>
<dbReference type="AlphaFoldDB" id="A0A1G5ZQ09"/>
<accession>A0A1G5ZQ09</accession>
<reference evidence="12 13" key="1">
    <citation type="submission" date="2016-10" db="EMBL/GenBank/DDBJ databases">
        <authorList>
            <person name="de Groot N.N."/>
        </authorList>
    </citation>
    <scope>NUCLEOTIDE SEQUENCE [LARGE SCALE GENOMIC DNA]</scope>
    <source>
        <strain evidence="12 13">CGMCC 1.12097</strain>
    </source>
</reference>
<dbReference type="InterPro" id="IPR008927">
    <property type="entry name" value="6-PGluconate_DH-like_C_sf"/>
</dbReference>
<dbReference type="NCBIfam" id="TIGR00745">
    <property type="entry name" value="apbA_panE"/>
    <property type="match status" value="1"/>
</dbReference>
<dbReference type="InterPro" id="IPR013332">
    <property type="entry name" value="KPR_N"/>
</dbReference>
<dbReference type="UniPathway" id="UPA00028">
    <property type="reaction ID" value="UER00004"/>
</dbReference>
<dbReference type="PANTHER" id="PTHR21708:SF26">
    <property type="entry name" value="2-DEHYDROPANTOATE 2-REDUCTASE"/>
    <property type="match status" value="1"/>
</dbReference>
<dbReference type="InterPro" id="IPR051402">
    <property type="entry name" value="KPR-Related"/>
</dbReference>
<sequence>MNAGMAGGMTGPILIWGAGAIGGTLGAAFIRAGHAVTFVDSDVSHVKAINAEGLRIVGPILQDTVKAPAFLATALAGRFERIFLCVKAHHTRAAATALLPHLADHGCVVSAQNGLNEITIAEIVGKERTVGCFVNFGADYLEPGVVHYSGHGAVVIGELDGKRTARIEELHRLMQDFEPKAVLTDNIWGFLWGKMIYGALLFATALTDDAIADVFADRRYRPVLAAVGLEVGAVAKANGVRAEAFDGFDPSAFAPGSPTAATDRSFDEMVVHNRRSAKSHTGIWRDLAIRKRKTEVDAQIFPIVEIGRKLGIATPLTARTVEMIHEIEDGKRQLVLSNLDELAEAMPSTPASAR</sequence>
<comment type="catalytic activity">
    <reaction evidence="9">
        <text>(R)-pantoate + NADP(+) = 2-dehydropantoate + NADPH + H(+)</text>
        <dbReference type="Rhea" id="RHEA:16233"/>
        <dbReference type="ChEBI" id="CHEBI:11561"/>
        <dbReference type="ChEBI" id="CHEBI:15378"/>
        <dbReference type="ChEBI" id="CHEBI:15980"/>
        <dbReference type="ChEBI" id="CHEBI:57783"/>
        <dbReference type="ChEBI" id="CHEBI:58349"/>
        <dbReference type="EC" id="1.1.1.169"/>
    </reaction>
</comment>
<dbReference type="InterPro" id="IPR013752">
    <property type="entry name" value="KPA_reductase"/>
</dbReference>
<dbReference type="InterPro" id="IPR036291">
    <property type="entry name" value="NAD(P)-bd_dom_sf"/>
</dbReference>
<dbReference type="SUPFAM" id="SSF51735">
    <property type="entry name" value="NAD(P)-binding Rossmann-fold domains"/>
    <property type="match status" value="1"/>
</dbReference>
<keyword evidence="7" id="KW-0560">Oxidoreductase</keyword>
<evidence type="ECO:0000256" key="2">
    <source>
        <dbReference type="ARBA" id="ARBA00007870"/>
    </source>
</evidence>
<dbReference type="Pfam" id="PF08546">
    <property type="entry name" value="ApbA_C"/>
    <property type="match status" value="1"/>
</dbReference>
<evidence type="ECO:0000256" key="6">
    <source>
        <dbReference type="ARBA" id="ARBA00022857"/>
    </source>
</evidence>
<feature type="domain" description="Ketopantoate reductase N-terminal" evidence="10">
    <location>
        <begin position="13"/>
        <end position="160"/>
    </location>
</feature>
<dbReference type="PANTHER" id="PTHR21708">
    <property type="entry name" value="PROBABLE 2-DEHYDROPANTOATE 2-REDUCTASE"/>
    <property type="match status" value="1"/>
</dbReference>
<proteinExistence type="inferred from homology"/>
<evidence type="ECO:0000256" key="5">
    <source>
        <dbReference type="ARBA" id="ARBA00022655"/>
    </source>
</evidence>
<evidence type="ECO:0000313" key="13">
    <source>
        <dbReference type="Proteomes" id="UP000198588"/>
    </source>
</evidence>
<dbReference type="Proteomes" id="UP000198588">
    <property type="component" value="Unassembled WGS sequence"/>
</dbReference>
<evidence type="ECO:0000259" key="11">
    <source>
        <dbReference type="Pfam" id="PF08546"/>
    </source>
</evidence>
<dbReference type="Pfam" id="PF02558">
    <property type="entry name" value="ApbA"/>
    <property type="match status" value="1"/>
</dbReference>
<evidence type="ECO:0000256" key="4">
    <source>
        <dbReference type="ARBA" id="ARBA00019465"/>
    </source>
</evidence>
<dbReference type="GO" id="GO:0005737">
    <property type="term" value="C:cytoplasm"/>
    <property type="evidence" value="ECO:0007669"/>
    <property type="project" value="TreeGrafter"/>
</dbReference>
<feature type="domain" description="Ketopantoate reductase C-terminal" evidence="11">
    <location>
        <begin position="190"/>
        <end position="328"/>
    </location>
</feature>
<evidence type="ECO:0000256" key="7">
    <source>
        <dbReference type="ARBA" id="ARBA00023002"/>
    </source>
</evidence>
<comment type="pathway">
    <text evidence="1">Cofactor biosynthesis; (R)-pantothenate biosynthesis; (R)-pantoate from 3-methyl-2-oxobutanoate: step 2/2.</text>
</comment>
<comment type="similarity">
    <text evidence="2">Belongs to the ketopantoate reductase family.</text>
</comment>
<evidence type="ECO:0000256" key="3">
    <source>
        <dbReference type="ARBA" id="ARBA00013014"/>
    </source>
</evidence>
<dbReference type="STRING" id="1165689.SAMN02927914_05721"/>
<dbReference type="Gene3D" id="3.40.50.720">
    <property type="entry name" value="NAD(P)-binding Rossmann-like Domain"/>
    <property type="match status" value="1"/>
</dbReference>
<gene>
    <name evidence="12" type="ORF">SAMN02927914_05721</name>
</gene>
<dbReference type="GO" id="GO:0015940">
    <property type="term" value="P:pantothenate biosynthetic process"/>
    <property type="evidence" value="ECO:0007669"/>
    <property type="project" value="UniProtKB-UniPathway"/>
</dbReference>
<evidence type="ECO:0000256" key="9">
    <source>
        <dbReference type="ARBA" id="ARBA00048793"/>
    </source>
</evidence>
<evidence type="ECO:0000313" key="12">
    <source>
        <dbReference type="EMBL" id="SDA96702.1"/>
    </source>
</evidence>
<protein>
    <recommendedName>
        <fullName evidence="4">2-dehydropantoate 2-reductase</fullName>
        <ecNumber evidence="3">1.1.1.169</ecNumber>
    </recommendedName>
    <alternativeName>
        <fullName evidence="8">Ketopantoate reductase</fullName>
    </alternativeName>
</protein>
<name>A0A1G5ZQ09_9HYPH</name>
<keyword evidence="6" id="KW-0521">NADP</keyword>
<dbReference type="SUPFAM" id="SSF48179">
    <property type="entry name" value="6-phosphogluconate dehydrogenase C-terminal domain-like"/>
    <property type="match status" value="1"/>
</dbReference>
<keyword evidence="5" id="KW-0566">Pantothenate biosynthesis</keyword>
<organism evidence="12 13">
    <name type="scientific">Mesorhizobium qingshengii</name>
    <dbReference type="NCBI Taxonomy" id="1165689"/>
    <lineage>
        <taxon>Bacteria</taxon>
        <taxon>Pseudomonadati</taxon>
        <taxon>Pseudomonadota</taxon>
        <taxon>Alphaproteobacteria</taxon>
        <taxon>Hyphomicrobiales</taxon>
        <taxon>Phyllobacteriaceae</taxon>
        <taxon>Mesorhizobium</taxon>
    </lineage>
</organism>
<dbReference type="InterPro" id="IPR003710">
    <property type="entry name" value="ApbA"/>
</dbReference>